<evidence type="ECO:0000313" key="1">
    <source>
        <dbReference type="EMBL" id="KAA1098255.1"/>
    </source>
</evidence>
<dbReference type="AlphaFoldDB" id="A0A5B0P9K3"/>
<evidence type="ECO:0000313" key="2">
    <source>
        <dbReference type="EMBL" id="KAA1116773.1"/>
    </source>
</evidence>
<keyword evidence="3" id="KW-1185">Reference proteome</keyword>
<reference evidence="3 4" key="1">
    <citation type="submission" date="2019-05" db="EMBL/GenBank/DDBJ databases">
        <title>Emergence of the Ug99 lineage of the wheat stem rust pathogen through somatic hybridization.</title>
        <authorList>
            <person name="Li F."/>
            <person name="Upadhyaya N.M."/>
            <person name="Sperschneider J."/>
            <person name="Matny O."/>
            <person name="Nguyen-Phuc H."/>
            <person name="Mago R."/>
            <person name="Raley C."/>
            <person name="Miller M.E."/>
            <person name="Silverstein K.A.T."/>
            <person name="Henningsen E."/>
            <person name="Hirsch C.D."/>
            <person name="Visser B."/>
            <person name="Pretorius Z.A."/>
            <person name="Steffenson B.J."/>
            <person name="Schwessinger B."/>
            <person name="Dodds P.N."/>
            <person name="Figueroa M."/>
        </authorList>
    </citation>
    <scope>NUCLEOTIDE SEQUENCE [LARGE SCALE GENOMIC DNA]</scope>
    <source>
        <strain evidence="1">21-0</strain>
        <strain evidence="2 4">Ug99</strain>
    </source>
</reference>
<proteinExistence type="predicted"/>
<dbReference type="Proteomes" id="UP000325313">
    <property type="component" value="Unassembled WGS sequence"/>
</dbReference>
<sequence>MSEDGALTTDAYEPDDFIAARGLRISEVPNLHDLLVESPASDTLDRTQEVHILLEILTAIQLQERVIKDSPSEKGDLE</sequence>
<accession>A0A5B0P9K3</accession>
<dbReference type="EMBL" id="VSWC01000066">
    <property type="protein sequence ID" value="KAA1098255.1"/>
    <property type="molecule type" value="Genomic_DNA"/>
</dbReference>
<dbReference type="EMBL" id="VDEP01000270">
    <property type="protein sequence ID" value="KAA1116773.1"/>
    <property type="molecule type" value="Genomic_DNA"/>
</dbReference>
<protein>
    <submittedName>
        <fullName evidence="1">Uncharacterized protein</fullName>
    </submittedName>
</protein>
<name>A0A5B0P9K3_PUCGR</name>
<comment type="caution">
    <text evidence="1">The sequence shown here is derived from an EMBL/GenBank/DDBJ whole genome shotgun (WGS) entry which is preliminary data.</text>
</comment>
<evidence type="ECO:0000313" key="3">
    <source>
        <dbReference type="Proteomes" id="UP000324748"/>
    </source>
</evidence>
<dbReference type="Proteomes" id="UP000324748">
    <property type="component" value="Unassembled WGS sequence"/>
</dbReference>
<organism evidence="1 3">
    <name type="scientific">Puccinia graminis f. sp. tritici</name>
    <dbReference type="NCBI Taxonomy" id="56615"/>
    <lineage>
        <taxon>Eukaryota</taxon>
        <taxon>Fungi</taxon>
        <taxon>Dikarya</taxon>
        <taxon>Basidiomycota</taxon>
        <taxon>Pucciniomycotina</taxon>
        <taxon>Pucciniomycetes</taxon>
        <taxon>Pucciniales</taxon>
        <taxon>Pucciniaceae</taxon>
        <taxon>Puccinia</taxon>
    </lineage>
</organism>
<gene>
    <name evidence="1" type="ORF">PGT21_031797</name>
    <name evidence="2" type="ORF">PGTUg99_017236</name>
</gene>
<evidence type="ECO:0000313" key="4">
    <source>
        <dbReference type="Proteomes" id="UP000325313"/>
    </source>
</evidence>